<dbReference type="AlphaFoldDB" id="A0AA41L7B8"/>
<keyword evidence="5" id="KW-1185">Reference proteome</keyword>
<dbReference type="Proteomes" id="UP001155901">
    <property type="component" value="Unassembled WGS sequence"/>
</dbReference>
<dbReference type="RefSeq" id="WP_217941799.1">
    <property type="nucleotide sequence ID" value="NZ_JAHTGR010000004.1"/>
</dbReference>
<dbReference type="Proteomes" id="UP001162889">
    <property type="component" value="Unassembled WGS sequence"/>
</dbReference>
<dbReference type="EMBL" id="JAHTGR010000004">
    <property type="protein sequence ID" value="MBV6321040.1"/>
    <property type="molecule type" value="Genomic_DNA"/>
</dbReference>
<evidence type="ECO:0000313" key="4">
    <source>
        <dbReference type="Proteomes" id="UP001155901"/>
    </source>
</evidence>
<proteinExistence type="predicted"/>
<gene>
    <name evidence="2" type="ORF">KVP70_08855</name>
    <name evidence="3" type="ORF">L1274_003443</name>
</gene>
<dbReference type="EMBL" id="JALJZU010000006">
    <property type="protein sequence ID" value="MCP2009714.1"/>
    <property type="molecule type" value="Genomic_DNA"/>
</dbReference>
<feature type="domain" description="HicB-like antitoxin of toxin-antitoxin system" evidence="1">
    <location>
        <begin position="3"/>
        <end position="80"/>
    </location>
</feature>
<evidence type="ECO:0000313" key="3">
    <source>
        <dbReference type="EMBL" id="MCP2009714.1"/>
    </source>
</evidence>
<reference evidence="2" key="1">
    <citation type="submission" date="2021-07" db="EMBL/GenBank/DDBJ databases">
        <title>Characterization of violacein-producing bacteria and related species.</title>
        <authorList>
            <person name="Wilson H.S."/>
            <person name="De Leon M.E."/>
        </authorList>
    </citation>
    <scope>NUCLEOTIDE SEQUENCE</scope>
    <source>
        <strain evidence="2">HSC-15S17</strain>
    </source>
</reference>
<protein>
    <submittedName>
        <fullName evidence="3">RNase H-like HicB family nuclease</fullName>
    </submittedName>
    <submittedName>
        <fullName evidence="2">Type II toxin-antitoxin system HicB family antitoxin</fullName>
    </submittedName>
</protein>
<organism evidence="2 4">
    <name type="scientific">Duganella violaceipulchra</name>
    <dbReference type="NCBI Taxonomy" id="2849652"/>
    <lineage>
        <taxon>Bacteria</taxon>
        <taxon>Pseudomonadati</taxon>
        <taxon>Pseudomonadota</taxon>
        <taxon>Betaproteobacteria</taxon>
        <taxon>Burkholderiales</taxon>
        <taxon>Oxalobacteraceae</taxon>
        <taxon>Telluria group</taxon>
        <taxon>Duganella</taxon>
    </lineage>
</organism>
<dbReference type="Pfam" id="PF15919">
    <property type="entry name" value="HicB_lk_antitox"/>
    <property type="match status" value="1"/>
</dbReference>
<accession>A0AA41L7B8</accession>
<reference evidence="3" key="2">
    <citation type="submission" date="2022-03" db="EMBL/GenBank/DDBJ databases">
        <title>Genome Encyclopedia of Bacteria and Archaea VI: Functional Genomics of Type Strains.</title>
        <authorList>
            <person name="Whitman W."/>
        </authorList>
    </citation>
    <scope>NUCLEOTIDE SEQUENCE</scope>
    <source>
        <strain evidence="3">HSC-15S17</strain>
    </source>
</reference>
<evidence type="ECO:0000313" key="2">
    <source>
        <dbReference type="EMBL" id="MBV6321040.1"/>
    </source>
</evidence>
<evidence type="ECO:0000259" key="1">
    <source>
        <dbReference type="Pfam" id="PF15919"/>
    </source>
</evidence>
<name>A0AA41L7B8_9BURK</name>
<comment type="caution">
    <text evidence="2">The sequence shown here is derived from an EMBL/GenBank/DDBJ whole genome shotgun (WGS) entry which is preliminary data.</text>
</comment>
<sequence>MLYPIYVWKDEGSAYGAAFPDLPEVYTAADDLDDLPAMAQEAFIAMYERADISPPPPTAIENWRDNERYQGGFWLQVELNLP</sequence>
<evidence type="ECO:0000313" key="5">
    <source>
        <dbReference type="Proteomes" id="UP001162889"/>
    </source>
</evidence>
<dbReference type="InterPro" id="IPR031807">
    <property type="entry name" value="HicB-like"/>
</dbReference>